<sequence>MSRLLKRAAELGIVRTVVVVSPGIHPEVEEALEARYGLAEAVVADDGPGAAGAAYLESVLTGGERIGISPWSQTLLSVVEHMRPLRVAGADSVVQLIGGLGVTSAQARANRLLDHLAQMLGATATFVPAPGLAGSRQIRDGLLAEPAMEAITAEWASLTMVLVGIGRLPPSEFLRQSGNAVGPADQAALRAAGAVGDVCHRFFDAAGEAVPNDLDNRVIGIDQSALRAVPRRIGLAGGPEKRDAIRAALLGGWVNVLITDLATAQSLLEPPPSDRPPR</sequence>
<organism evidence="6 7">
    <name type="scientific">Paractinoplanes ovalisporus</name>
    <dbReference type="NCBI Taxonomy" id="2810368"/>
    <lineage>
        <taxon>Bacteria</taxon>
        <taxon>Bacillati</taxon>
        <taxon>Actinomycetota</taxon>
        <taxon>Actinomycetes</taxon>
        <taxon>Micromonosporales</taxon>
        <taxon>Micromonosporaceae</taxon>
        <taxon>Paractinoplanes</taxon>
    </lineage>
</organism>
<dbReference type="Proteomes" id="UP000632138">
    <property type="component" value="Unassembled WGS sequence"/>
</dbReference>
<accession>A0ABS2A4K7</accession>
<evidence type="ECO:0000256" key="1">
    <source>
        <dbReference type="ARBA" id="ARBA00010466"/>
    </source>
</evidence>
<keyword evidence="4" id="KW-0804">Transcription</keyword>
<evidence type="ECO:0000256" key="4">
    <source>
        <dbReference type="ARBA" id="ARBA00023163"/>
    </source>
</evidence>
<comment type="similarity">
    <text evidence="1">Belongs to the SorC transcriptional regulatory family.</text>
</comment>
<reference evidence="6 7" key="1">
    <citation type="submission" date="2021-01" db="EMBL/GenBank/DDBJ databases">
        <title>Actinoplanes sp. nov. LDG1-06 isolated from lichen.</title>
        <authorList>
            <person name="Saeng-In P."/>
            <person name="Phongsopitanun W."/>
            <person name="Kanchanasin P."/>
            <person name="Yuki M."/>
            <person name="Kudo T."/>
            <person name="Ohkuma M."/>
            <person name="Tanasupawat S."/>
        </authorList>
    </citation>
    <scope>NUCLEOTIDE SEQUENCE [LARGE SCALE GENOMIC DNA]</scope>
    <source>
        <strain evidence="6 7">LDG1-06</strain>
    </source>
</reference>
<dbReference type="Gene3D" id="3.40.50.1360">
    <property type="match status" value="1"/>
</dbReference>
<evidence type="ECO:0000256" key="2">
    <source>
        <dbReference type="ARBA" id="ARBA00023015"/>
    </source>
</evidence>
<evidence type="ECO:0000313" key="6">
    <source>
        <dbReference type="EMBL" id="MBM2614778.1"/>
    </source>
</evidence>
<evidence type="ECO:0000256" key="3">
    <source>
        <dbReference type="ARBA" id="ARBA00023125"/>
    </source>
</evidence>
<keyword evidence="3" id="KW-0238">DNA-binding</keyword>
<name>A0ABS2A4K7_9ACTN</name>
<evidence type="ECO:0000259" key="5">
    <source>
        <dbReference type="Pfam" id="PF04198"/>
    </source>
</evidence>
<dbReference type="Pfam" id="PF04198">
    <property type="entry name" value="Sugar-bind"/>
    <property type="match status" value="1"/>
</dbReference>
<dbReference type="InterPro" id="IPR051054">
    <property type="entry name" value="SorC_transcr_regulators"/>
</dbReference>
<keyword evidence="2" id="KW-0805">Transcription regulation</keyword>
<comment type="caution">
    <text evidence="6">The sequence shown here is derived from an EMBL/GenBank/DDBJ whole genome shotgun (WGS) entry which is preliminary data.</text>
</comment>
<dbReference type="InterPro" id="IPR037171">
    <property type="entry name" value="NagB/RpiA_transferase-like"/>
</dbReference>
<dbReference type="PANTHER" id="PTHR34294">
    <property type="entry name" value="TRANSCRIPTIONAL REGULATOR-RELATED"/>
    <property type="match status" value="1"/>
</dbReference>
<feature type="domain" description="Sugar-binding" evidence="5">
    <location>
        <begin position="27"/>
        <end position="269"/>
    </location>
</feature>
<dbReference type="InterPro" id="IPR007324">
    <property type="entry name" value="Sugar-bd_dom_put"/>
</dbReference>
<proteinExistence type="inferred from homology"/>
<keyword evidence="7" id="KW-1185">Reference proteome</keyword>
<dbReference type="SUPFAM" id="SSF100950">
    <property type="entry name" value="NagB/RpiA/CoA transferase-like"/>
    <property type="match status" value="1"/>
</dbReference>
<protein>
    <submittedName>
        <fullName evidence="6">Sugar-binding transcriptional regulator</fullName>
    </submittedName>
</protein>
<evidence type="ECO:0000313" key="7">
    <source>
        <dbReference type="Proteomes" id="UP000632138"/>
    </source>
</evidence>
<dbReference type="RefSeq" id="WP_203374641.1">
    <property type="nucleotide sequence ID" value="NZ_JAENHP010000001.1"/>
</dbReference>
<gene>
    <name evidence="6" type="ORF">JIG36_04310</name>
</gene>
<dbReference type="EMBL" id="JAENHP010000001">
    <property type="protein sequence ID" value="MBM2614778.1"/>
    <property type="molecule type" value="Genomic_DNA"/>
</dbReference>